<evidence type="ECO:0000256" key="3">
    <source>
        <dbReference type="ARBA" id="ARBA00022801"/>
    </source>
</evidence>
<dbReference type="Proteomes" id="UP000682134">
    <property type="component" value="Unassembled WGS sequence"/>
</dbReference>
<evidence type="ECO:0000256" key="2">
    <source>
        <dbReference type="ARBA" id="ARBA00022741"/>
    </source>
</evidence>
<dbReference type="GO" id="GO:0005525">
    <property type="term" value="F:GTP binding"/>
    <property type="evidence" value="ECO:0007669"/>
    <property type="project" value="UniProtKB-KW"/>
</dbReference>
<evidence type="ECO:0000259" key="7">
    <source>
        <dbReference type="Pfam" id="PF00350"/>
    </source>
</evidence>
<feature type="coiled-coil region" evidence="6">
    <location>
        <begin position="269"/>
        <end position="326"/>
    </location>
</feature>
<evidence type="ECO:0000256" key="5">
    <source>
        <dbReference type="ARBA" id="ARBA00023136"/>
    </source>
</evidence>
<dbReference type="EMBL" id="JAGIYQ010000002">
    <property type="protein sequence ID" value="MBP0724159.1"/>
    <property type="molecule type" value="Genomic_DNA"/>
</dbReference>
<dbReference type="Gene3D" id="3.40.50.300">
    <property type="entry name" value="P-loop containing nucleotide triphosphate hydrolases"/>
    <property type="match status" value="2"/>
</dbReference>
<dbReference type="Pfam" id="PF00350">
    <property type="entry name" value="Dynamin_N"/>
    <property type="match status" value="2"/>
</dbReference>
<comment type="subcellular location">
    <subcellularLocation>
        <location evidence="1">Membrane</location>
    </subcellularLocation>
</comment>
<evidence type="ECO:0000313" key="8">
    <source>
        <dbReference type="EMBL" id="MBP0724159.1"/>
    </source>
</evidence>
<feature type="coiled-coil region" evidence="6">
    <location>
        <begin position="478"/>
        <end position="522"/>
    </location>
</feature>
<dbReference type="AlphaFoldDB" id="A0A940SIT2"/>
<name>A0A940SIT2_9BACI</name>
<keyword evidence="3" id="KW-0378">Hydrolase</keyword>
<dbReference type="PANTHER" id="PTHR10465">
    <property type="entry name" value="TRANSMEMBRANE GTPASE FZO1"/>
    <property type="match status" value="1"/>
</dbReference>
<dbReference type="InterPro" id="IPR027417">
    <property type="entry name" value="P-loop_NTPase"/>
</dbReference>
<dbReference type="InterPro" id="IPR027094">
    <property type="entry name" value="Mitofusin_fam"/>
</dbReference>
<evidence type="ECO:0000256" key="1">
    <source>
        <dbReference type="ARBA" id="ARBA00004370"/>
    </source>
</evidence>
<dbReference type="SUPFAM" id="SSF52540">
    <property type="entry name" value="P-loop containing nucleoside triphosphate hydrolases"/>
    <property type="match status" value="2"/>
</dbReference>
<feature type="coiled-coil region" evidence="6">
    <location>
        <begin position="577"/>
        <end position="617"/>
    </location>
</feature>
<sequence>MQKVTTNDFQLQERIKLSIQLLKEQGNHKELFQLKKLLTKVTNTDKYFVFCGHFSAGKSSLLNVLLGVDELPTSPIPTSANVVKLKNGNQNLVLTNKNGELFSVEGILNQTELKEVMKNGHEIIEVEWTKPEFQLDPNVVIVDTPGIDSIDVEHLEATESVINLSDHIFYLMDYQHVHSRTNIDYIKKLIESNKEVSLIITCIDKHVEEELSFSDFKEGVIKNFHNQGVFIDQIFYISTKNVQFPNNDLDQLIDFVKQLPIEIQSSYFERNKENLIQIIKQQMNDIESEISTIDQEVESSNDITLIEQISEELKSIEDEFTNWRKEFTQSTNLVITNANLTPYEMRERVKNYLDSLKALRQKSFFQSRKKLESIVEESKLELSSLLSDSTKKLVEYYIKEQLVKNLEKMVLYDESLKDHIKLIELNFSLDELISENIEITNTDGQFLLQISKDIGESIQKLYKKAVLDFLNSVEPSITEKYQSSKDQLTSNLQNASKNQDQYWELMRSKKDLQEKLDGLEKIFDTDLQIELPTETEDIQVVRSSEIAKFTTKENSLVDQTIVIEEETTEPTKVEEKIENIDEKYKQYDHLLINLENVSLVKRRIEQLTKKRNQIKNSEYTLALFGAFSSGKSSFINTLLGERILAVSPHPTTAAICHIKKSSESKMNRTADIKFKSDKIFEEEFTELFNKWGFKLEKQDWFMNVRNILTNHKQSIPIDSVTYVENVVNFYEEMKSILGTEQTYKLDDYNDMISDEGKACFVLESTVYFDCELTLQGIVLVDTPGGNSIHSRHTEVAFSYLKNADLIIYVSHYQHAFTRQDESFLIQIGQMRESFDSDKVVFLLNASDLAEDLSELSTVKQYFEQQLVRLGVRFPRIFTISSLLQYKGYDLSNVVQEHLINQYTELTKFVQNYLVNDMAYQAFTSFRQDILQLKNYIKSILENHHGNQLKKEQYILEIKNAKMALTGYFEEQKSMKMPLNVTEEIQQLTYYIHKRIELRMRDLFTTFYNPSVLNSSTKNVKEVLQNILRDFLFFIFDELIQELHVTSYRIEKFVHKILNDINGKIITTIQSYFKDLSIEAYDLKDYLSPTIKKPHEFIQLERFHKLDKFYKNPKSFFENGMKEKMLEELISLFHQPLEEFLQKMNGDFQAFYRSEYLKKQDNIVEFYINETNYSLSELLEELNSVNNVNELEKIVSLFNEIN</sequence>
<evidence type="ECO:0000256" key="6">
    <source>
        <dbReference type="SAM" id="Coils"/>
    </source>
</evidence>
<keyword evidence="5" id="KW-0472">Membrane</keyword>
<organism evidence="8 9">
    <name type="scientific">Gottfriedia endophytica</name>
    <dbReference type="NCBI Taxonomy" id="2820819"/>
    <lineage>
        <taxon>Bacteria</taxon>
        <taxon>Bacillati</taxon>
        <taxon>Bacillota</taxon>
        <taxon>Bacilli</taxon>
        <taxon>Bacillales</taxon>
        <taxon>Bacillaceae</taxon>
        <taxon>Gottfriedia</taxon>
    </lineage>
</organism>
<evidence type="ECO:0000256" key="4">
    <source>
        <dbReference type="ARBA" id="ARBA00023134"/>
    </source>
</evidence>
<gene>
    <name evidence="8" type="ORF">J5Y03_03050</name>
</gene>
<keyword evidence="6" id="KW-0175">Coiled coil</keyword>
<accession>A0A940SIT2</accession>
<dbReference type="InterPro" id="IPR045063">
    <property type="entry name" value="Dynamin_N"/>
</dbReference>
<protein>
    <submittedName>
        <fullName evidence="8">Dynamin family protein</fullName>
    </submittedName>
</protein>
<keyword evidence="9" id="KW-1185">Reference proteome</keyword>
<keyword evidence="4" id="KW-0342">GTP-binding</keyword>
<dbReference type="CDD" id="cd09912">
    <property type="entry name" value="DLP_2"/>
    <property type="match status" value="1"/>
</dbReference>
<dbReference type="GO" id="GO:0008053">
    <property type="term" value="P:mitochondrial fusion"/>
    <property type="evidence" value="ECO:0007669"/>
    <property type="project" value="TreeGrafter"/>
</dbReference>
<dbReference type="GO" id="GO:0016020">
    <property type="term" value="C:membrane"/>
    <property type="evidence" value="ECO:0007669"/>
    <property type="project" value="UniProtKB-SubCell"/>
</dbReference>
<evidence type="ECO:0000313" key="9">
    <source>
        <dbReference type="Proteomes" id="UP000682134"/>
    </source>
</evidence>
<dbReference type="GO" id="GO:0003924">
    <property type="term" value="F:GTPase activity"/>
    <property type="evidence" value="ECO:0007669"/>
    <property type="project" value="InterPro"/>
</dbReference>
<reference evidence="8" key="1">
    <citation type="submission" date="2021-04" db="EMBL/GenBank/DDBJ databases">
        <title>Genome seq and assembly of Bacillus sp.</title>
        <authorList>
            <person name="Chhetri G."/>
        </authorList>
    </citation>
    <scope>NUCLEOTIDE SEQUENCE</scope>
    <source>
        <strain evidence="8">RG28</strain>
    </source>
</reference>
<dbReference type="RefSeq" id="WP_209402420.1">
    <property type="nucleotide sequence ID" value="NZ_JAGIYQ010000002.1"/>
</dbReference>
<feature type="domain" description="Dynamin N-terminal" evidence="7">
    <location>
        <begin position="49"/>
        <end position="200"/>
    </location>
</feature>
<dbReference type="PANTHER" id="PTHR10465:SF0">
    <property type="entry name" value="SARCALUMENIN"/>
    <property type="match status" value="1"/>
</dbReference>
<comment type="caution">
    <text evidence="8">The sequence shown here is derived from an EMBL/GenBank/DDBJ whole genome shotgun (WGS) entry which is preliminary data.</text>
</comment>
<feature type="domain" description="Dynamin N-terminal" evidence="7">
    <location>
        <begin position="622"/>
        <end position="834"/>
    </location>
</feature>
<proteinExistence type="predicted"/>
<keyword evidence="2" id="KW-0547">Nucleotide-binding</keyword>